<dbReference type="InterPro" id="IPR003439">
    <property type="entry name" value="ABC_transporter-like_ATP-bd"/>
</dbReference>
<evidence type="ECO:0000256" key="1">
    <source>
        <dbReference type="ARBA" id="ARBA00022448"/>
    </source>
</evidence>
<evidence type="ECO:0000256" key="3">
    <source>
        <dbReference type="ARBA" id="ARBA00022840"/>
    </source>
</evidence>
<dbReference type="InterPro" id="IPR003593">
    <property type="entry name" value="AAA+_ATPase"/>
</dbReference>
<dbReference type="PANTHER" id="PTHR42939">
    <property type="entry name" value="ABC TRANSPORTER ATP-BINDING PROTEIN ALBC-RELATED"/>
    <property type="match status" value="1"/>
</dbReference>
<evidence type="ECO:0000259" key="4">
    <source>
        <dbReference type="PROSITE" id="PS50893"/>
    </source>
</evidence>
<evidence type="ECO:0000313" key="5">
    <source>
        <dbReference type="EMBL" id="NDO70766.1"/>
    </source>
</evidence>
<proteinExistence type="predicted"/>
<keyword evidence="2" id="KW-0547">Nucleotide-binding</keyword>
<dbReference type="SUPFAM" id="SSF52540">
    <property type="entry name" value="P-loop containing nucleoside triphosphate hydrolases"/>
    <property type="match status" value="1"/>
</dbReference>
<dbReference type="GO" id="GO:0016887">
    <property type="term" value="F:ATP hydrolysis activity"/>
    <property type="evidence" value="ECO:0007669"/>
    <property type="project" value="InterPro"/>
</dbReference>
<dbReference type="CDD" id="cd03230">
    <property type="entry name" value="ABC_DR_subfamily_A"/>
    <property type="match status" value="1"/>
</dbReference>
<evidence type="ECO:0000313" key="6">
    <source>
        <dbReference type="Proteomes" id="UP000474104"/>
    </source>
</evidence>
<reference evidence="5 6" key="1">
    <citation type="submission" date="2019-07" db="EMBL/GenBank/DDBJ databases">
        <title>Draft genome sequences of 15 bacterial species constituting the stable defined intestinal microbiota of the GM15 gnotobiotic mouse model.</title>
        <authorList>
            <person name="Elie C."/>
            <person name="Mathieu A."/>
            <person name="Saliou A."/>
            <person name="Darnaud M."/>
            <person name="Leulier F."/>
            <person name="Tamellini A."/>
        </authorList>
    </citation>
    <scope>NUCLEOTIDE SEQUENCE [LARGE SCALE GENOMIC DNA]</scope>
    <source>
        <strain evidence="6">ASF 502</strain>
    </source>
</reference>
<keyword evidence="3 5" id="KW-0067">ATP-binding</keyword>
<dbReference type="PROSITE" id="PS50893">
    <property type="entry name" value="ABC_TRANSPORTER_2"/>
    <property type="match status" value="1"/>
</dbReference>
<dbReference type="EMBL" id="VIRB01000120">
    <property type="protein sequence ID" value="NDO70766.1"/>
    <property type="molecule type" value="Genomic_DNA"/>
</dbReference>
<dbReference type="Proteomes" id="UP000474104">
    <property type="component" value="Unassembled WGS sequence"/>
</dbReference>
<sequence>MIELKHVSKSFQDTPALAQVTAQIQDGLIFGLVGSNGAGKSTLLRLVSGILKPEEGEITLDTIPVFEHSEAKRQICFLSDTVTYFPNATPESMGSFYQLAYPAFDMENYKSLLQKFNIQPKKKLQTFSKGQKKQVSLLLGFCANTRYLLCDETFDGLDPVVRQAIKSLFAAELLKREFTPVIASHSLRELEDICDTIGLLHQGSLLFAKDLDSIKCSLCKMQCVIPDHAKEEQLLSELSVIQYEKSGSLLTVTARGSRAEVLKLAQEKEPIFAEVLPLSLEEIFISETEVAGYDIKNLIQ</sequence>
<dbReference type="Pfam" id="PF00005">
    <property type="entry name" value="ABC_tran"/>
    <property type="match status" value="1"/>
</dbReference>
<dbReference type="InterPro" id="IPR051782">
    <property type="entry name" value="ABC_Transporter_VariousFunc"/>
</dbReference>
<dbReference type="GO" id="GO:0005524">
    <property type="term" value="F:ATP binding"/>
    <property type="evidence" value="ECO:0007669"/>
    <property type="project" value="UniProtKB-KW"/>
</dbReference>
<protein>
    <submittedName>
        <fullName evidence="5">ABC transporter ATP-binding protein</fullName>
    </submittedName>
</protein>
<dbReference type="InterPro" id="IPR027417">
    <property type="entry name" value="P-loop_NTPase"/>
</dbReference>
<comment type="caution">
    <text evidence="5">The sequence shown here is derived from an EMBL/GenBank/DDBJ whole genome shotgun (WGS) entry which is preliminary data.</text>
</comment>
<dbReference type="PANTHER" id="PTHR42939:SF1">
    <property type="entry name" value="ABC TRANSPORTER ATP-BINDING PROTEIN ALBC-RELATED"/>
    <property type="match status" value="1"/>
</dbReference>
<accession>A0A9X5H8V9</accession>
<keyword evidence="1" id="KW-0813">Transport</keyword>
<dbReference type="Gene3D" id="3.40.50.300">
    <property type="entry name" value="P-loop containing nucleotide triphosphate hydrolases"/>
    <property type="match status" value="1"/>
</dbReference>
<evidence type="ECO:0000256" key="2">
    <source>
        <dbReference type="ARBA" id="ARBA00022741"/>
    </source>
</evidence>
<dbReference type="AlphaFoldDB" id="A0A9X5H8V9"/>
<name>A0A9X5H8V9_9FIRM</name>
<organism evidence="5 6">
    <name type="scientific">Schaedlerella arabinosiphila</name>
    <dbReference type="NCBI Taxonomy" id="2044587"/>
    <lineage>
        <taxon>Bacteria</taxon>
        <taxon>Bacillati</taxon>
        <taxon>Bacillota</taxon>
        <taxon>Clostridia</taxon>
        <taxon>Lachnospirales</taxon>
        <taxon>Lachnospiraceae</taxon>
        <taxon>Schaedlerella</taxon>
    </lineage>
</organism>
<dbReference type="SMART" id="SM00382">
    <property type="entry name" value="AAA"/>
    <property type="match status" value="1"/>
</dbReference>
<dbReference type="RefSeq" id="WP_162205861.1">
    <property type="nucleotide sequence ID" value="NZ_VIRB01000120.1"/>
</dbReference>
<gene>
    <name evidence="5" type="ORF">FMM80_19785</name>
</gene>
<feature type="domain" description="ABC transporter" evidence="4">
    <location>
        <begin position="2"/>
        <end position="227"/>
    </location>
</feature>